<keyword evidence="1" id="KW-0732">Signal</keyword>
<proteinExistence type="predicted"/>
<dbReference type="AlphaFoldDB" id="A0A8K0V2I5"/>
<comment type="caution">
    <text evidence="2">The sequence shown here is derived from an EMBL/GenBank/DDBJ whole genome shotgun (WGS) entry which is preliminary data.</text>
</comment>
<organism evidence="2 3">
    <name type="scientific">Cristinia sonorae</name>
    <dbReference type="NCBI Taxonomy" id="1940300"/>
    <lineage>
        <taxon>Eukaryota</taxon>
        <taxon>Fungi</taxon>
        <taxon>Dikarya</taxon>
        <taxon>Basidiomycota</taxon>
        <taxon>Agaricomycotina</taxon>
        <taxon>Agaricomycetes</taxon>
        <taxon>Agaricomycetidae</taxon>
        <taxon>Agaricales</taxon>
        <taxon>Pleurotineae</taxon>
        <taxon>Stephanosporaceae</taxon>
        <taxon>Cristinia</taxon>
    </lineage>
</organism>
<keyword evidence="3" id="KW-1185">Reference proteome</keyword>
<feature type="chain" id="PRO_5035460470" evidence="1">
    <location>
        <begin position="22"/>
        <end position="271"/>
    </location>
</feature>
<accession>A0A8K0V2I5</accession>
<dbReference type="Proteomes" id="UP000813824">
    <property type="component" value="Unassembled WGS sequence"/>
</dbReference>
<evidence type="ECO:0000256" key="1">
    <source>
        <dbReference type="SAM" id="SignalP"/>
    </source>
</evidence>
<gene>
    <name evidence="2" type="ORF">BXZ70DRAFT_1015307</name>
</gene>
<feature type="signal peptide" evidence="1">
    <location>
        <begin position="1"/>
        <end position="21"/>
    </location>
</feature>
<dbReference type="PANTHER" id="PTHR34862">
    <property type="entry name" value="SPARK DOMAIN-CONTAINING PROTEIN"/>
    <property type="match status" value="1"/>
</dbReference>
<dbReference type="EMBL" id="JAEVFJ010000001">
    <property type="protein sequence ID" value="KAH8108087.1"/>
    <property type="molecule type" value="Genomic_DNA"/>
</dbReference>
<evidence type="ECO:0000313" key="2">
    <source>
        <dbReference type="EMBL" id="KAH8108087.1"/>
    </source>
</evidence>
<dbReference type="PANTHER" id="PTHR34862:SF1">
    <property type="entry name" value="SPARK DOMAIN-CONTAINING PROTEIN"/>
    <property type="match status" value="1"/>
</dbReference>
<dbReference type="OrthoDB" id="2536450at2759"/>
<protein>
    <submittedName>
        <fullName evidence="2">Uncharacterized protein</fullName>
    </submittedName>
</protein>
<name>A0A8K0V2I5_9AGAR</name>
<reference evidence="2" key="1">
    <citation type="journal article" date="2021" name="New Phytol.">
        <title>Evolutionary innovations through gain and loss of genes in the ectomycorrhizal Boletales.</title>
        <authorList>
            <person name="Wu G."/>
            <person name="Miyauchi S."/>
            <person name="Morin E."/>
            <person name="Kuo A."/>
            <person name="Drula E."/>
            <person name="Varga T."/>
            <person name="Kohler A."/>
            <person name="Feng B."/>
            <person name="Cao Y."/>
            <person name="Lipzen A."/>
            <person name="Daum C."/>
            <person name="Hundley H."/>
            <person name="Pangilinan J."/>
            <person name="Johnson J."/>
            <person name="Barry K."/>
            <person name="LaButti K."/>
            <person name="Ng V."/>
            <person name="Ahrendt S."/>
            <person name="Min B."/>
            <person name="Choi I.G."/>
            <person name="Park H."/>
            <person name="Plett J.M."/>
            <person name="Magnuson J."/>
            <person name="Spatafora J.W."/>
            <person name="Nagy L.G."/>
            <person name="Henrissat B."/>
            <person name="Grigoriev I.V."/>
            <person name="Yang Z.L."/>
            <person name="Xu J."/>
            <person name="Martin F.M."/>
        </authorList>
    </citation>
    <scope>NUCLEOTIDE SEQUENCE</scope>
    <source>
        <strain evidence="2">KKN 215</strain>
    </source>
</reference>
<sequence length="271" mass="27361">MFSNRVFNFAIAAAGLGLVSAQLSGLSDQCKATLTSVVITPSSSCLNAQALVALVTASSDASLVGPIDNWLTGLCAKPACSNDTLTSIVNTVLKGCNSDLQSFGASFDPTVAVKYVLEVYPTARKVVCLTDSNANNELCVTETLTNVQNSTGTTLSANGVESLFGQIMAGQLPNVPASVICTDCTKAAFNIIETDFPSIATSSLNVNGHVSDVCGADFIDGANPTGVSQSATNSSQSVTATGDASLAVPAGIFGGLLSSLVALGSGMAMLV</sequence>
<evidence type="ECO:0000313" key="3">
    <source>
        <dbReference type="Proteomes" id="UP000813824"/>
    </source>
</evidence>